<evidence type="ECO:0000256" key="2">
    <source>
        <dbReference type="ARBA" id="ARBA00008420"/>
    </source>
</evidence>
<keyword evidence="7 10" id="KW-0067">ATP-binding</keyword>
<dbReference type="Proteomes" id="UP000243528">
    <property type="component" value="Unassembled WGS sequence"/>
</dbReference>
<keyword evidence="8" id="KW-0311">Gluconate utilization</keyword>
<evidence type="ECO:0000256" key="5">
    <source>
        <dbReference type="ARBA" id="ARBA00022741"/>
    </source>
</evidence>
<evidence type="ECO:0000256" key="3">
    <source>
        <dbReference type="ARBA" id="ARBA00012054"/>
    </source>
</evidence>
<dbReference type="GO" id="GO:0005737">
    <property type="term" value="C:cytoplasm"/>
    <property type="evidence" value="ECO:0007669"/>
    <property type="project" value="TreeGrafter"/>
</dbReference>
<comment type="similarity">
    <text evidence="2 10">Belongs to the gluconokinase GntK/GntV family.</text>
</comment>
<dbReference type="EMBL" id="PYGE01000002">
    <property type="protein sequence ID" value="PSL07038.1"/>
    <property type="molecule type" value="Genomic_DNA"/>
</dbReference>
<dbReference type="InterPro" id="IPR031322">
    <property type="entry name" value="Shikimate/glucono_kinase"/>
</dbReference>
<dbReference type="GO" id="GO:0046316">
    <property type="term" value="F:gluconokinase activity"/>
    <property type="evidence" value="ECO:0007669"/>
    <property type="project" value="UniProtKB-EC"/>
</dbReference>
<organism evidence="11 12">
    <name type="scientific">Haloactinopolyspora alba</name>
    <dbReference type="NCBI Taxonomy" id="648780"/>
    <lineage>
        <taxon>Bacteria</taxon>
        <taxon>Bacillati</taxon>
        <taxon>Actinomycetota</taxon>
        <taxon>Actinomycetes</taxon>
        <taxon>Jiangellales</taxon>
        <taxon>Jiangellaceae</taxon>
        <taxon>Haloactinopolyspora</taxon>
    </lineage>
</organism>
<dbReference type="EC" id="2.7.1.12" evidence="3 10"/>
<dbReference type="Pfam" id="PF01202">
    <property type="entry name" value="SKI"/>
    <property type="match status" value="1"/>
</dbReference>
<evidence type="ECO:0000256" key="4">
    <source>
        <dbReference type="ARBA" id="ARBA00022679"/>
    </source>
</evidence>
<evidence type="ECO:0000256" key="10">
    <source>
        <dbReference type="RuleBase" id="RU363066"/>
    </source>
</evidence>
<dbReference type="SUPFAM" id="SSF52540">
    <property type="entry name" value="P-loop containing nucleoside triphosphate hydrolases"/>
    <property type="match status" value="1"/>
</dbReference>
<evidence type="ECO:0000256" key="8">
    <source>
        <dbReference type="ARBA" id="ARBA00023064"/>
    </source>
</evidence>
<dbReference type="Gene3D" id="3.40.50.300">
    <property type="entry name" value="P-loop containing nucleotide triphosphate hydrolases"/>
    <property type="match status" value="1"/>
</dbReference>
<protein>
    <recommendedName>
        <fullName evidence="3 10">Gluconokinase</fullName>
        <ecNumber evidence="3 10">2.7.1.12</ecNumber>
    </recommendedName>
</protein>
<dbReference type="RefSeq" id="WP_420841950.1">
    <property type="nucleotide sequence ID" value="NZ_ML142898.1"/>
</dbReference>
<keyword evidence="5 10" id="KW-0547">Nucleotide-binding</keyword>
<dbReference type="GO" id="GO:0019521">
    <property type="term" value="P:D-gluconate metabolic process"/>
    <property type="evidence" value="ECO:0007669"/>
    <property type="project" value="UniProtKB-KW"/>
</dbReference>
<proteinExistence type="inferred from homology"/>
<keyword evidence="4 10" id="KW-0808">Transferase</keyword>
<accession>A0A2P8EC35</accession>
<dbReference type="PANTHER" id="PTHR43442:SF3">
    <property type="entry name" value="GLUCONOKINASE-RELATED"/>
    <property type="match status" value="1"/>
</dbReference>
<comment type="pathway">
    <text evidence="1">Carbohydrate acid metabolism.</text>
</comment>
<dbReference type="CDD" id="cd02021">
    <property type="entry name" value="GntK"/>
    <property type="match status" value="1"/>
</dbReference>
<keyword evidence="12" id="KW-1185">Reference proteome</keyword>
<comment type="caution">
    <text evidence="11">The sequence shown here is derived from an EMBL/GenBank/DDBJ whole genome shotgun (WGS) entry which is preliminary data.</text>
</comment>
<evidence type="ECO:0000256" key="7">
    <source>
        <dbReference type="ARBA" id="ARBA00022840"/>
    </source>
</evidence>
<name>A0A2P8EC35_9ACTN</name>
<evidence type="ECO:0000313" key="12">
    <source>
        <dbReference type="Proteomes" id="UP000243528"/>
    </source>
</evidence>
<dbReference type="FunFam" id="3.40.50.300:FF:000522">
    <property type="entry name" value="Gluconokinase"/>
    <property type="match status" value="1"/>
</dbReference>
<gene>
    <name evidence="11" type="ORF">CLV30_102427</name>
</gene>
<comment type="catalytic activity">
    <reaction evidence="9 10">
        <text>D-gluconate + ATP = 6-phospho-D-gluconate + ADP + H(+)</text>
        <dbReference type="Rhea" id="RHEA:19433"/>
        <dbReference type="ChEBI" id="CHEBI:15378"/>
        <dbReference type="ChEBI" id="CHEBI:18391"/>
        <dbReference type="ChEBI" id="CHEBI:30616"/>
        <dbReference type="ChEBI" id="CHEBI:58759"/>
        <dbReference type="ChEBI" id="CHEBI:456216"/>
        <dbReference type="EC" id="2.7.1.12"/>
    </reaction>
</comment>
<dbReference type="GO" id="GO:0005524">
    <property type="term" value="F:ATP binding"/>
    <property type="evidence" value="ECO:0007669"/>
    <property type="project" value="UniProtKB-KW"/>
</dbReference>
<dbReference type="PANTHER" id="PTHR43442">
    <property type="entry name" value="GLUCONOKINASE-RELATED"/>
    <property type="match status" value="1"/>
</dbReference>
<dbReference type="InterPro" id="IPR006001">
    <property type="entry name" value="Therm_gnt_kin"/>
</dbReference>
<reference evidence="11 12" key="1">
    <citation type="submission" date="2018-03" db="EMBL/GenBank/DDBJ databases">
        <title>Genomic Encyclopedia of Archaeal and Bacterial Type Strains, Phase II (KMG-II): from individual species to whole genera.</title>
        <authorList>
            <person name="Goeker M."/>
        </authorList>
    </citation>
    <scope>NUCLEOTIDE SEQUENCE [LARGE SCALE GENOMIC DNA]</scope>
    <source>
        <strain evidence="11 12">DSM 45211</strain>
    </source>
</reference>
<keyword evidence="6 10" id="KW-0418">Kinase</keyword>
<dbReference type="AlphaFoldDB" id="A0A2P8EC35"/>
<evidence type="ECO:0000256" key="9">
    <source>
        <dbReference type="ARBA" id="ARBA00048090"/>
    </source>
</evidence>
<dbReference type="InterPro" id="IPR027417">
    <property type="entry name" value="P-loop_NTPase"/>
</dbReference>
<dbReference type="NCBIfam" id="TIGR01313">
    <property type="entry name" value="therm_gnt_kin"/>
    <property type="match status" value="1"/>
</dbReference>
<sequence>MVNDPAHLVVMGVSGSGKSTVAELLAARLRRPFAEADEFHPPENIDKMAAGEPLTDDDRWPWLRTMRDWLTAQSALHQPAIVTCSALRRVYRDVLREARGTVLFVHLSGDPALVGERIGDRSGHFMPASLLPSQYQTLEPLGTDERGVTVSVEGTPEEITTEVIDGLGLGAEPTSWPGGSQHGVD</sequence>
<evidence type="ECO:0000256" key="1">
    <source>
        <dbReference type="ARBA" id="ARBA00004761"/>
    </source>
</evidence>
<evidence type="ECO:0000256" key="6">
    <source>
        <dbReference type="ARBA" id="ARBA00022777"/>
    </source>
</evidence>
<evidence type="ECO:0000313" key="11">
    <source>
        <dbReference type="EMBL" id="PSL07038.1"/>
    </source>
</evidence>